<dbReference type="InterPro" id="IPR036388">
    <property type="entry name" value="WH-like_DNA-bd_sf"/>
</dbReference>
<comment type="similarity">
    <text evidence="8">Belongs to the MGMT family.</text>
</comment>
<gene>
    <name evidence="11" type="ORF">AAE021_16170</name>
</gene>
<evidence type="ECO:0000313" key="12">
    <source>
        <dbReference type="Proteomes" id="UP001448858"/>
    </source>
</evidence>
<dbReference type="PANTHER" id="PTHR10815">
    <property type="entry name" value="METHYLATED-DNA--PROTEIN-CYSTEINE METHYLTRANSFERASE"/>
    <property type="match status" value="1"/>
</dbReference>
<dbReference type="GO" id="GO:0003908">
    <property type="term" value="F:methylated-DNA-[protein]-cysteine S-methyltransferase activity"/>
    <property type="evidence" value="ECO:0007669"/>
    <property type="project" value="UniProtKB-EC"/>
</dbReference>
<keyword evidence="3 8" id="KW-0489">Methyltransferase</keyword>
<dbReference type="PROSITE" id="PS00374">
    <property type="entry name" value="MGMT"/>
    <property type="match status" value="1"/>
</dbReference>
<keyword evidence="5 8" id="KW-0227">DNA damage</keyword>
<keyword evidence="6 8" id="KW-0234">DNA repair</keyword>
<dbReference type="InterPro" id="IPR023546">
    <property type="entry name" value="MGMT"/>
</dbReference>
<dbReference type="SUPFAM" id="SSF46767">
    <property type="entry name" value="Methylated DNA-protein cysteine methyltransferase, C-terminal domain"/>
    <property type="match status" value="1"/>
</dbReference>
<dbReference type="PANTHER" id="PTHR10815:SF5">
    <property type="entry name" value="METHYLATED-DNA--PROTEIN-CYSTEINE METHYLTRANSFERASE"/>
    <property type="match status" value="1"/>
</dbReference>
<comment type="subcellular location">
    <subcellularLocation>
        <location evidence="8">Cytoplasm</location>
    </subcellularLocation>
</comment>
<dbReference type="RefSeq" id="WP_342023317.1">
    <property type="nucleotide sequence ID" value="NZ_CP151657.1"/>
</dbReference>
<comment type="catalytic activity">
    <reaction evidence="1 8">
        <text>a 4-O-methyl-thymidine in DNA + L-cysteinyl-[protein] = a thymidine in DNA + S-methyl-L-cysteinyl-[protein]</text>
        <dbReference type="Rhea" id="RHEA:53428"/>
        <dbReference type="Rhea" id="RHEA-COMP:10131"/>
        <dbReference type="Rhea" id="RHEA-COMP:10132"/>
        <dbReference type="Rhea" id="RHEA-COMP:13555"/>
        <dbReference type="Rhea" id="RHEA-COMP:13556"/>
        <dbReference type="ChEBI" id="CHEBI:29950"/>
        <dbReference type="ChEBI" id="CHEBI:82612"/>
        <dbReference type="ChEBI" id="CHEBI:137386"/>
        <dbReference type="ChEBI" id="CHEBI:137387"/>
        <dbReference type="EC" id="2.1.1.63"/>
    </reaction>
</comment>
<dbReference type="SUPFAM" id="SSF53155">
    <property type="entry name" value="Methylated DNA-protein cysteine methyltransferase domain"/>
    <property type="match status" value="1"/>
</dbReference>
<accession>A0ABZ2ZU42</accession>
<evidence type="ECO:0000256" key="5">
    <source>
        <dbReference type="ARBA" id="ARBA00022763"/>
    </source>
</evidence>
<dbReference type="InterPro" id="IPR008332">
    <property type="entry name" value="MethylG_MeTrfase_N"/>
</dbReference>
<dbReference type="Gene3D" id="3.30.160.70">
    <property type="entry name" value="Methylated DNA-protein cysteine methyltransferase domain"/>
    <property type="match status" value="1"/>
</dbReference>
<feature type="domain" description="Methylated-DNA-[protein]-cysteine S-methyltransferase DNA binding" evidence="9">
    <location>
        <begin position="95"/>
        <end position="173"/>
    </location>
</feature>
<dbReference type="EMBL" id="CP151657">
    <property type="protein sequence ID" value="WZP15664.1"/>
    <property type="molecule type" value="Genomic_DNA"/>
</dbReference>
<dbReference type="InterPro" id="IPR001497">
    <property type="entry name" value="MethylDNA_cys_MeTrfase_AS"/>
</dbReference>
<dbReference type="Proteomes" id="UP001448858">
    <property type="component" value="Chromosome"/>
</dbReference>
<evidence type="ECO:0000256" key="1">
    <source>
        <dbReference type="ARBA" id="ARBA00001286"/>
    </source>
</evidence>
<dbReference type="EC" id="2.1.1.63" evidence="8"/>
<comment type="miscellaneous">
    <text evidence="8">This enzyme catalyzes only one turnover and therefore is not strictly catalytic. According to one definition, an enzyme is a biocatalyst that acts repeatedly and over many reaction cycles.</text>
</comment>
<evidence type="ECO:0000259" key="9">
    <source>
        <dbReference type="Pfam" id="PF01035"/>
    </source>
</evidence>
<dbReference type="InterPro" id="IPR014048">
    <property type="entry name" value="MethylDNA_cys_MeTrfase_DNA-bd"/>
</dbReference>
<evidence type="ECO:0000256" key="8">
    <source>
        <dbReference type="HAMAP-Rule" id="MF_00772"/>
    </source>
</evidence>
<comment type="function">
    <text evidence="8">Involved in the cellular defense against the biological effects of O6-methylguanine (O6-MeG) and O4-methylthymine (O4-MeT) in DNA. Repairs the methylated nucleobase in DNA by stoichiometrically transferring the methyl group to a cysteine residue in the enzyme. This is a suicide reaction: the enzyme is irreversibly inactivated.</text>
</comment>
<keyword evidence="2 8" id="KW-0963">Cytoplasm</keyword>
<evidence type="ECO:0000256" key="3">
    <source>
        <dbReference type="ARBA" id="ARBA00022603"/>
    </source>
</evidence>
<dbReference type="GO" id="GO:0032259">
    <property type="term" value="P:methylation"/>
    <property type="evidence" value="ECO:0007669"/>
    <property type="project" value="UniProtKB-KW"/>
</dbReference>
<dbReference type="CDD" id="cd06445">
    <property type="entry name" value="ATase"/>
    <property type="match status" value="1"/>
</dbReference>
<name>A0ABZ2ZU42_9MICC</name>
<sequence length="183" mass="19261">MTAVHAVVPSPIGLLTLVADGGALTAVYMENHQRGPAAGSLGTAILLDASAPEQAPADSAGGDAAVLLRTQVQLGEYFAGERRAFDLPLAPVGNPFRQRVWSLLREIPYGQTRSYGDLARQLGDRNLAQAVGAANARNPISVIVPCHRVVGSAGQLTGYAGGLDRKHFLLGLEDPRRVQDALF</sequence>
<evidence type="ECO:0000256" key="7">
    <source>
        <dbReference type="ARBA" id="ARBA00049348"/>
    </source>
</evidence>
<evidence type="ECO:0000313" key="11">
    <source>
        <dbReference type="EMBL" id="WZP15664.1"/>
    </source>
</evidence>
<keyword evidence="4 8" id="KW-0808">Transferase</keyword>
<proteinExistence type="inferred from homology"/>
<feature type="active site" description="Nucleophile; methyl group acceptor" evidence="8">
    <location>
        <position position="146"/>
    </location>
</feature>
<dbReference type="Pfam" id="PF02870">
    <property type="entry name" value="Methyltransf_1N"/>
    <property type="match status" value="1"/>
</dbReference>
<dbReference type="InterPro" id="IPR036631">
    <property type="entry name" value="MGMT_N_sf"/>
</dbReference>
<protein>
    <recommendedName>
        <fullName evidence="8">Methylated-DNA--protein-cysteine methyltransferase</fullName>
        <ecNumber evidence="8">2.1.1.63</ecNumber>
    </recommendedName>
    <alternativeName>
        <fullName evidence="8">6-O-methylguanine-DNA methyltransferase</fullName>
        <shortName evidence="8">MGMT</shortName>
    </alternativeName>
    <alternativeName>
        <fullName evidence="8">O-6-methylguanine-DNA-alkyltransferase</fullName>
    </alternativeName>
</protein>
<dbReference type="InterPro" id="IPR036217">
    <property type="entry name" value="MethylDNA_cys_MeTrfase_DNAb"/>
</dbReference>
<keyword evidence="12" id="KW-1185">Reference proteome</keyword>
<feature type="domain" description="Methylguanine DNA methyltransferase ribonuclease-like" evidence="10">
    <location>
        <begin position="5"/>
        <end position="91"/>
    </location>
</feature>
<dbReference type="HAMAP" id="MF_00772">
    <property type="entry name" value="OGT"/>
    <property type="match status" value="1"/>
</dbReference>
<dbReference type="Gene3D" id="1.10.10.10">
    <property type="entry name" value="Winged helix-like DNA-binding domain superfamily/Winged helix DNA-binding domain"/>
    <property type="match status" value="1"/>
</dbReference>
<evidence type="ECO:0000256" key="4">
    <source>
        <dbReference type="ARBA" id="ARBA00022679"/>
    </source>
</evidence>
<dbReference type="NCBIfam" id="TIGR00589">
    <property type="entry name" value="ogt"/>
    <property type="match status" value="1"/>
</dbReference>
<evidence type="ECO:0000256" key="6">
    <source>
        <dbReference type="ARBA" id="ARBA00023204"/>
    </source>
</evidence>
<organism evidence="11 12">
    <name type="scientific">Arthrobacter citreus</name>
    <dbReference type="NCBI Taxonomy" id="1670"/>
    <lineage>
        <taxon>Bacteria</taxon>
        <taxon>Bacillati</taxon>
        <taxon>Actinomycetota</taxon>
        <taxon>Actinomycetes</taxon>
        <taxon>Micrococcales</taxon>
        <taxon>Micrococcaceae</taxon>
        <taxon>Arthrobacter</taxon>
    </lineage>
</organism>
<evidence type="ECO:0000259" key="10">
    <source>
        <dbReference type="Pfam" id="PF02870"/>
    </source>
</evidence>
<dbReference type="Pfam" id="PF01035">
    <property type="entry name" value="DNA_binding_1"/>
    <property type="match status" value="1"/>
</dbReference>
<reference evidence="11 12" key="1">
    <citation type="submission" date="2024-04" db="EMBL/GenBank/DDBJ databases">
        <title>Arthrobacter sp. from Plains bison fecal sample.</title>
        <authorList>
            <person name="Ruzzini A."/>
        </authorList>
    </citation>
    <scope>NUCLEOTIDE SEQUENCE [LARGE SCALE GENOMIC DNA]</scope>
    <source>
        <strain evidence="11 12">EINP1</strain>
    </source>
</reference>
<evidence type="ECO:0000256" key="2">
    <source>
        <dbReference type="ARBA" id="ARBA00022490"/>
    </source>
</evidence>
<comment type="catalytic activity">
    <reaction evidence="7 8">
        <text>a 6-O-methyl-2'-deoxyguanosine in DNA + L-cysteinyl-[protein] = S-methyl-L-cysteinyl-[protein] + a 2'-deoxyguanosine in DNA</text>
        <dbReference type="Rhea" id="RHEA:24000"/>
        <dbReference type="Rhea" id="RHEA-COMP:10131"/>
        <dbReference type="Rhea" id="RHEA-COMP:10132"/>
        <dbReference type="Rhea" id="RHEA-COMP:11367"/>
        <dbReference type="Rhea" id="RHEA-COMP:11368"/>
        <dbReference type="ChEBI" id="CHEBI:29950"/>
        <dbReference type="ChEBI" id="CHEBI:82612"/>
        <dbReference type="ChEBI" id="CHEBI:85445"/>
        <dbReference type="ChEBI" id="CHEBI:85448"/>
        <dbReference type="EC" id="2.1.1.63"/>
    </reaction>
</comment>